<organism evidence="2 3">
    <name type="scientific">Blastochloris tepida</name>
    <dbReference type="NCBI Taxonomy" id="2233851"/>
    <lineage>
        <taxon>Bacteria</taxon>
        <taxon>Pseudomonadati</taxon>
        <taxon>Pseudomonadota</taxon>
        <taxon>Alphaproteobacteria</taxon>
        <taxon>Hyphomicrobiales</taxon>
        <taxon>Blastochloridaceae</taxon>
        <taxon>Blastochloris</taxon>
    </lineage>
</organism>
<evidence type="ECO:0000313" key="2">
    <source>
        <dbReference type="EMBL" id="BBF91755.1"/>
    </source>
</evidence>
<evidence type="ECO:0000259" key="1">
    <source>
        <dbReference type="Pfam" id="PF01425"/>
    </source>
</evidence>
<dbReference type="PANTHER" id="PTHR43372:SF4">
    <property type="entry name" value="FATTY-ACID AMIDE HYDROLASE 2"/>
    <property type="match status" value="1"/>
</dbReference>
<dbReference type="NCBIfam" id="NF004816">
    <property type="entry name" value="PRK06170.1"/>
    <property type="match status" value="1"/>
</dbReference>
<dbReference type="SUPFAM" id="SSF75304">
    <property type="entry name" value="Amidase signature (AS) enzymes"/>
    <property type="match status" value="1"/>
</dbReference>
<keyword evidence="3" id="KW-1185">Reference proteome</keyword>
<dbReference type="GO" id="GO:0012505">
    <property type="term" value="C:endomembrane system"/>
    <property type="evidence" value="ECO:0007669"/>
    <property type="project" value="TreeGrafter"/>
</dbReference>
<dbReference type="Proteomes" id="UP000266934">
    <property type="component" value="Chromosome"/>
</dbReference>
<dbReference type="RefSeq" id="WP_126397229.1">
    <property type="nucleotide sequence ID" value="NZ_AP018907.1"/>
</dbReference>
<proteinExistence type="predicted"/>
<dbReference type="OrthoDB" id="8438154at2"/>
<protein>
    <submittedName>
        <fullName evidence="2">Amidase</fullName>
    </submittedName>
</protein>
<feature type="domain" description="Amidase" evidence="1">
    <location>
        <begin position="27"/>
        <end position="463"/>
    </location>
</feature>
<dbReference type="PANTHER" id="PTHR43372">
    <property type="entry name" value="FATTY-ACID AMIDE HYDROLASE"/>
    <property type="match status" value="1"/>
</dbReference>
<name>A0A348FWS2_9HYPH</name>
<reference evidence="2 3" key="1">
    <citation type="submission" date="2018-08" db="EMBL/GenBank/DDBJ databases">
        <title>Complete genome sequencing of Blastochloris tepida GI.</title>
        <authorList>
            <person name="Tsukatani Y."/>
            <person name="Mori H."/>
        </authorList>
    </citation>
    <scope>NUCLEOTIDE SEQUENCE [LARGE SCALE GENOMIC DNA]</scope>
    <source>
        <strain evidence="2 3">GI</strain>
    </source>
</reference>
<sequence length="485" mass="50602">MTLDAHLLAPAHVLLARLAAGEVSAADLTEAALARIGALDGRLNAVVTRDPEGARAAAQRSDCRRAEGRAGPLEGLPITIKDAFAVKGMRSTGGVPALSAYVPDDDAVAVARLRAAGAVILGKTNVPPYSGDFVANNPIFGRTSNPWDLGYSPGGSSGGAAAAVACGFSAFELGSDLGGSIRWPAHACGLFGLKTSFGVVPLAGIVPPASPDLPELDLWALGPLARSARDLELVLDVLAPPGDRRGAFVLDLPEPRQRDGRGLRIALWDADGFAPVDFSVAHAISVAAGRLAEAGAVINIARPAVSLDECYEIYAILNAAQFTAELPELIRRRLAARASDTAPDEISHAALQTRGVVLSFRDWLMLTARRQAMKRAWAAFFADYDAILLPPAPVGAVPHPTTDDLTKRTLSVDGTERPWLDFLLWSSLASLAHLPAAVAPVERGPDGLPRGVQIVCAEGNDRMAVAVAALLEERGSAFVPPPLAG</sequence>
<dbReference type="Pfam" id="PF01425">
    <property type="entry name" value="Amidase"/>
    <property type="match status" value="1"/>
</dbReference>
<dbReference type="AlphaFoldDB" id="A0A348FWS2"/>
<dbReference type="InterPro" id="IPR052739">
    <property type="entry name" value="FAAH2"/>
</dbReference>
<dbReference type="EMBL" id="AP018907">
    <property type="protein sequence ID" value="BBF91755.1"/>
    <property type="molecule type" value="Genomic_DNA"/>
</dbReference>
<dbReference type="KEGG" id="blag:BLTE_04400"/>
<gene>
    <name evidence="2" type="ORF">BLTE_04400</name>
</gene>
<dbReference type="InterPro" id="IPR036928">
    <property type="entry name" value="AS_sf"/>
</dbReference>
<accession>A0A348FWS2</accession>
<dbReference type="Gene3D" id="3.90.1300.10">
    <property type="entry name" value="Amidase signature (AS) domain"/>
    <property type="match status" value="1"/>
</dbReference>
<dbReference type="InterPro" id="IPR023631">
    <property type="entry name" value="Amidase_dom"/>
</dbReference>
<evidence type="ECO:0000313" key="3">
    <source>
        <dbReference type="Proteomes" id="UP000266934"/>
    </source>
</evidence>